<reference evidence="1 2" key="1">
    <citation type="journal article" date="2018" name="Sci. Rep.">
        <title>Comparative analysis of the Pocillopora damicornis genome highlights role of immune system in coral evolution.</title>
        <authorList>
            <person name="Cunning R."/>
            <person name="Bay R.A."/>
            <person name="Gillette P."/>
            <person name="Baker A.C."/>
            <person name="Traylor-Knowles N."/>
        </authorList>
    </citation>
    <scope>NUCLEOTIDE SEQUENCE [LARGE SCALE GENOMIC DNA]</scope>
    <source>
        <strain evidence="1">RSMAS</strain>
        <tissue evidence="1">Whole animal</tissue>
    </source>
</reference>
<keyword evidence="2" id="KW-1185">Reference proteome</keyword>
<organism evidence="1 2">
    <name type="scientific">Pocillopora damicornis</name>
    <name type="common">Cauliflower coral</name>
    <name type="synonym">Millepora damicornis</name>
    <dbReference type="NCBI Taxonomy" id="46731"/>
    <lineage>
        <taxon>Eukaryota</taxon>
        <taxon>Metazoa</taxon>
        <taxon>Cnidaria</taxon>
        <taxon>Anthozoa</taxon>
        <taxon>Hexacorallia</taxon>
        <taxon>Scleractinia</taxon>
        <taxon>Astrocoeniina</taxon>
        <taxon>Pocilloporidae</taxon>
        <taxon>Pocillopora</taxon>
    </lineage>
</organism>
<sequence>SANYNDGFAKRKILLSTNATNNLLIPLNNYSFFESFQSEIASCGKVSININLESDDHVIFRPAGAAEDRYGISRFVLWVPKMIFNYKGENLFLEKKPRHVFVWCLNLEKQSSKEENFFLFNTYNIANNRTISMAQLQLIGGIYYPQERVNHELAKTYRTLMQFSRAFKYLSDTSDDRYRFVSESIRCPLF</sequence>
<name>A0A3M6V1U4_POCDA</name>
<dbReference type="Proteomes" id="UP000275408">
    <property type="component" value="Unassembled WGS sequence"/>
</dbReference>
<proteinExistence type="predicted"/>
<feature type="non-terminal residue" evidence="1">
    <location>
        <position position="1"/>
    </location>
</feature>
<protein>
    <submittedName>
        <fullName evidence="1">Uncharacterized protein</fullName>
    </submittedName>
</protein>
<evidence type="ECO:0000313" key="1">
    <source>
        <dbReference type="EMBL" id="RMX59916.1"/>
    </source>
</evidence>
<feature type="non-terminal residue" evidence="1">
    <location>
        <position position="190"/>
    </location>
</feature>
<evidence type="ECO:0000313" key="2">
    <source>
        <dbReference type="Proteomes" id="UP000275408"/>
    </source>
</evidence>
<gene>
    <name evidence="1" type="ORF">pdam_00001179</name>
</gene>
<dbReference type="AlphaFoldDB" id="A0A3M6V1U4"/>
<comment type="caution">
    <text evidence="1">The sequence shown here is derived from an EMBL/GenBank/DDBJ whole genome shotgun (WGS) entry which is preliminary data.</text>
</comment>
<dbReference type="EMBL" id="RCHS01000253">
    <property type="protein sequence ID" value="RMX59916.1"/>
    <property type="molecule type" value="Genomic_DNA"/>
</dbReference>
<accession>A0A3M6V1U4</accession>